<dbReference type="RefSeq" id="WP_378294877.1">
    <property type="nucleotide sequence ID" value="NZ_JBHULE010000035.1"/>
</dbReference>
<keyword evidence="1" id="KW-0449">Lipoprotein</keyword>
<dbReference type="InterPro" id="IPR041662">
    <property type="entry name" value="SusD-like_2"/>
</dbReference>
<dbReference type="Pfam" id="PF12771">
    <property type="entry name" value="SusD-like_2"/>
    <property type="match status" value="1"/>
</dbReference>
<gene>
    <name evidence="1" type="ORF">ACFSR1_20285</name>
</gene>
<accession>A0ABW5LJH2</accession>
<dbReference type="SUPFAM" id="SSF48452">
    <property type="entry name" value="TPR-like"/>
    <property type="match status" value="1"/>
</dbReference>
<dbReference type="Proteomes" id="UP001597319">
    <property type="component" value="Unassembled WGS sequence"/>
</dbReference>
<dbReference type="EMBL" id="JBHULE010000035">
    <property type="protein sequence ID" value="MFD2565028.1"/>
    <property type="molecule type" value="Genomic_DNA"/>
</dbReference>
<comment type="caution">
    <text evidence="1">The sequence shown here is derived from an EMBL/GenBank/DDBJ whole genome shotgun (WGS) entry which is preliminary data.</text>
</comment>
<evidence type="ECO:0000313" key="1">
    <source>
        <dbReference type="EMBL" id="MFD2565028.1"/>
    </source>
</evidence>
<dbReference type="InterPro" id="IPR024302">
    <property type="entry name" value="SusD-like"/>
</dbReference>
<name>A0ABW5LJH2_9FLAO</name>
<proteinExistence type="predicted"/>
<keyword evidence="2" id="KW-1185">Reference proteome</keyword>
<dbReference type="Gene3D" id="1.25.40.390">
    <property type="match status" value="1"/>
</dbReference>
<organism evidence="1 2">
    <name type="scientific">Aquimarina rubra</name>
    <dbReference type="NCBI Taxonomy" id="1920033"/>
    <lineage>
        <taxon>Bacteria</taxon>
        <taxon>Pseudomonadati</taxon>
        <taxon>Bacteroidota</taxon>
        <taxon>Flavobacteriia</taxon>
        <taxon>Flavobacteriales</taxon>
        <taxon>Flavobacteriaceae</taxon>
        <taxon>Aquimarina</taxon>
    </lineage>
</organism>
<dbReference type="InterPro" id="IPR011990">
    <property type="entry name" value="TPR-like_helical_dom_sf"/>
</dbReference>
<evidence type="ECO:0000313" key="2">
    <source>
        <dbReference type="Proteomes" id="UP001597319"/>
    </source>
</evidence>
<protein>
    <submittedName>
        <fullName evidence="1">SusD/RagB family nutrient-binding outer membrane lipoprotein</fullName>
    </submittedName>
</protein>
<dbReference type="Pfam" id="PF12741">
    <property type="entry name" value="SusD-like"/>
    <property type="match status" value="1"/>
</dbReference>
<sequence length="562" mass="62477">MKNNIKRILFLLVLALGLNSCETTELEILESPNVLNPNQADIDFFLNSMQITTATFFENITEEGMEVTRILHQFGPTYDNGYGPGQLNNAYTNAYAGIIADNRAMVPLAEEKGLFTHIAIGQILEAYVMATLVDYLGDIPYSEAILGLENENPNVDGGQAIYDEMFILLDNAIANLNLTASAEPAVDVYYNGDKNKWISFANTLKLKLYLQTRLVNSAAATTGINNILASGNYIQTADQDFQFNYSTVDANPDSRHPIFGRNFDNGVTDYQSNSYMDLLLNDKSLIDPRIRYYFYRNRSNASSDPNALPCIVENAPAHYPAGEVFCVAGQGYNGRDHHDNDGIPPDENDRTDWGLYPIGAQFDDDSFEGTNDRTVGAQGAGISPIMLSSYVDFMLAEASLELGTTGDARSYLRSGIEKSFDKVVNFRPDLVDSNFTQTSTVNDNDTPDDPSDDFLDFSLDIQDYIDEVLTNYDNAASNDERLEIVVTEYFIALFGNGIEAYNTYRRTGKPENLQPSLLANPGVFIRSFLYPSNLVDRNSSVDQKPNQAIPVFWDTRAEGFVD</sequence>
<reference evidence="2" key="1">
    <citation type="journal article" date="2019" name="Int. J. Syst. Evol. Microbiol.">
        <title>The Global Catalogue of Microorganisms (GCM) 10K type strain sequencing project: providing services to taxonomists for standard genome sequencing and annotation.</title>
        <authorList>
            <consortium name="The Broad Institute Genomics Platform"/>
            <consortium name="The Broad Institute Genome Sequencing Center for Infectious Disease"/>
            <person name="Wu L."/>
            <person name="Ma J."/>
        </authorList>
    </citation>
    <scope>NUCLEOTIDE SEQUENCE [LARGE SCALE GENOMIC DNA]</scope>
    <source>
        <strain evidence="2">KCTC 52274</strain>
    </source>
</reference>